<reference evidence="7 8" key="1">
    <citation type="journal article" date="2016" name="BMC Genomics">
        <title>Comparative genomics reveals Cyclospora cayetanensis possesses coccidia-like metabolism and invasion components but unique surface antigens.</title>
        <authorList>
            <person name="Liu S."/>
            <person name="Wang L."/>
            <person name="Zheng H."/>
            <person name="Xu Z."/>
            <person name="Roellig D.M."/>
            <person name="Li N."/>
            <person name="Frace M.A."/>
            <person name="Tang K."/>
            <person name="Arrowood M.J."/>
            <person name="Moss D.M."/>
            <person name="Zhang L."/>
            <person name="Feng Y."/>
            <person name="Xiao L."/>
        </authorList>
    </citation>
    <scope>NUCLEOTIDE SEQUENCE [LARGE SCALE GENOMIC DNA]</scope>
    <source>
        <strain evidence="7 8">CHN_HEN01</strain>
    </source>
</reference>
<accession>A0A1D3CZG5</accession>
<organism evidence="7 8">
    <name type="scientific">Cyclospora cayetanensis</name>
    <dbReference type="NCBI Taxonomy" id="88456"/>
    <lineage>
        <taxon>Eukaryota</taxon>
        <taxon>Sar</taxon>
        <taxon>Alveolata</taxon>
        <taxon>Apicomplexa</taxon>
        <taxon>Conoidasida</taxon>
        <taxon>Coccidia</taxon>
        <taxon>Eucoccidiorida</taxon>
        <taxon>Eimeriorina</taxon>
        <taxon>Eimeriidae</taxon>
        <taxon>Cyclospora</taxon>
    </lineage>
</organism>
<dbReference type="InterPro" id="IPR001487">
    <property type="entry name" value="Bromodomain"/>
</dbReference>
<dbReference type="PROSITE" id="PS00633">
    <property type="entry name" value="BROMODOMAIN_1"/>
    <property type="match status" value="1"/>
</dbReference>
<name>A0A1D3CZG5_9EIME</name>
<dbReference type="VEuPathDB" id="ToxoDB:LOC34621168"/>
<feature type="compositionally biased region" description="Polar residues" evidence="5">
    <location>
        <begin position="230"/>
        <end position="240"/>
    </location>
</feature>
<dbReference type="PROSITE" id="PS50014">
    <property type="entry name" value="BROMODOMAIN_2"/>
    <property type="match status" value="1"/>
</dbReference>
<proteinExistence type="predicted"/>
<gene>
    <name evidence="7" type="ORF">cyc_04664</name>
</gene>
<dbReference type="InterPro" id="IPR037800">
    <property type="entry name" value="GCN5"/>
</dbReference>
<evidence type="ECO:0000256" key="1">
    <source>
        <dbReference type="ARBA" id="ARBA00022679"/>
    </source>
</evidence>
<dbReference type="InterPro" id="IPR036427">
    <property type="entry name" value="Bromodomain-like_sf"/>
</dbReference>
<evidence type="ECO:0000313" key="8">
    <source>
        <dbReference type="Proteomes" id="UP000095192"/>
    </source>
</evidence>
<keyword evidence="1" id="KW-0808">Transferase</keyword>
<dbReference type="VEuPathDB" id="ToxoDB:cyc_04664"/>
<dbReference type="PRINTS" id="PR00503">
    <property type="entry name" value="BROMODOMAIN"/>
</dbReference>
<evidence type="ECO:0000256" key="2">
    <source>
        <dbReference type="ARBA" id="ARBA00023117"/>
    </source>
</evidence>
<dbReference type="SMART" id="SM00297">
    <property type="entry name" value="BROMO"/>
    <property type="match status" value="1"/>
</dbReference>
<dbReference type="Proteomes" id="UP000095192">
    <property type="component" value="Unassembled WGS sequence"/>
</dbReference>
<dbReference type="SUPFAM" id="SSF47370">
    <property type="entry name" value="Bromodomain"/>
    <property type="match status" value="1"/>
</dbReference>
<keyword evidence="3" id="KW-0012">Acyltransferase</keyword>
<evidence type="ECO:0000256" key="4">
    <source>
        <dbReference type="PROSITE-ProRule" id="PRU00035"/>
    </source>
</evidence>
<dbReference type="Gene3D" id="1.20.920.10">
    <property type="entry name" value="Bromodomain-like"/>
    <property type="match status" value="1"/>
</dbReference>
<dbReference type="InterPro" id="IPR018359">
    <property type="entry name" value="Bromodomain_CS"/>
</dbReference>
<feature type="region of interest" description="Disordered" evidence="5">
    <location>
        <begin position="54"/>
        <end position="75"/>
    </location>
</feature>
<feature type="compositionally biased region" description="Low complexity" evidence="5">
    <location>
        <begin position="250"/>
        <end position="308"/>
    </location>
</feature>
<protein>
    <submittedName>
        <fullName evidence="7">Bromodomain-containing protein</fullName>
    </submittedName>
</protein>
<keyword evidence="2 4" id="KW-0103">Bromodomain</keyword>
<feature type="domain" description="Bromo" evidence="6">
    <location>
        <begin position="113"/>
        <end position="183"/>
    </location>
</feature>
<evidence type="ECO:0000256" key="3">
    <source>
        <dbReference type="ARBA" id="ARBA00023315"/>
    </source>
</evidence>
<evidence type="ECO:0000256" key="5">
    <source>
        <dbReference type="SAM" id="MobiDB-lite"/>
    </source>
</evidence>
<evidence type="ECO:0000313" key="7">
    <source>
        <dbReference type="EMBL" id="OEH76583.1"/>
    </source>
</evidence>
<dbReference type="AlphaFoldDB" id="A0A1D3CZG5"/>
<dbReference type="GO" id="GO:0045944">
    <property type="term" value="P:positive regulation of transcription by RNA polymerase II"/>
    <property type="evidence" value="ECO:0007669"/>
    <property type="project" value="TreeGrafter"/>
</dbReference>
<dbReference type="Pfam" id="PF00439">
    <property type="entry name" value="Bromodomain"/>
    <property type="match status" value="1"/>
</dbReference>
<feature type="compositionally biased region" description="Low complexity" evidence="5">
    <location>
        <begin position="54"/>
        <end position="70"/>
    </location>
</feature>
<sequence>MHPRKKYRLQYQPLPAEMPDVWVDCPHEKLEEFERLFPSLAVWPPVAASASATAAGAPVPSGSDPSAPAGSSGGGSPVMGGAVDLSAAACIGRCEALMQQWQGGAHALLSGLSKYEGAHIFEKPVDRKMAPGYYDVVTRPMSLSCVRNKLKKGAYNHPHAFLADVQLIFDNCALYNQPGSWVNTIGKNMQRFFLNQVVVMRFNDYVAAFNRIYAGLQQVAQRNELHRQQHQPTTQQNSAPLKTEHAEEGAPSAADLPSAAAAPTEPSAAAAPTMAAEAAAALGATPPTASAAPAVPAATGEAETAPQS</sequence>
<dbReference type="PANTHER" id="PTHR45750">
    <property type="entry name" value="GH11602P"/>
    <property type="match status" value="1"/>
</dbReference>
<dbReference type="GO" id="GO:0010484">
    <property type="term" value="F:histone H3 acetyltransferase activity"/>
    <property type="evidence" value="ECO:0007669"/>
    <property type="project" value="TreeGrafter"/>
</dbReference>
<comment type="caution">
    <text evidence="7">The sequence shown here is derived from an EMBL/GenBank/DDBJ whole genome shotgun (WGS) entry which is preliminary data.</text>
</comment>
<keyword evidence="8" id="KW-1185">Reference proteome</keyword>
<dbReference type="PANTHER" id="PTHR45750:SF3">
    <property type="entry name" value="HISTONE ACETYLTRANSFERASE"/>
    <property type="match status" value="1"/>
</dbReference>
<dbReference type="InParanoid" id="A0A1D3CZG5"/>
<feature type="region of interest" description="Disordered" evidence="5">
    <location>
        <begin position="223"/>
        <end position="308"/>
    </location>
</feature>
<dbReference type="GO" id="GO:0140672">
    <property type="term" value="C:ATAC complex"/>
    <property type="evidence" value="ECO:0007669"/>
    <property type="project" value="TreeGrafter"/>
</dbReference>
<dbReference type="EMBL" id="JROU02001405">
    <property type="protein sequence ID" value="OEH76583.1"/>
    <property type="molecule type" value="Genomic_DNA"/>
</dbReference>
<dbReference type="CDD" id="cd04369">
    <property type="entry name" value="Bromodomain"/>
    <property type="match status" value="1"/>
</dbReference>
<evidence type="ECO:0000259" key="6">
    <source>
        <dbReference type="PROSITE" id="PS50014"/>
    </source>
</evidence>